<name>A0AAJ1C0K5_9HYPH</name>
<dbReference type="Pfam" id="PF07103">
    <property type="entry name" value="DUF1365"/>
    <property type="match status" value="1"/>
</dbReference>
<protein>
    <submittedName>
        <fullName evidence="2">DUF1365 domain-containing protein</fullName>
    </submittedName>
</protein>
<comment type="caution">
    <text evidence="2">The sequence shown here is derived from an EMBL/GenBank/DDBJ whole genome shotgun (WGS) entry which is preliminary data.</text>
</comment>
<dbReference type="Proteomes" id="UP001155380">
    <property type="component" value="Unassembled WGS sequence"/>
</dbReference>
<evidence type="ECO:0000256" key="1">
    <source>
        <dbReference type="SAM" id="Phobius"/>
    </source>
</evidence>
<organism evidence="2 3">
    <name type="scientific">Ciceribacter sichuanensis</name>
    <dbReference type="NCBI Taxonomy" id="2949647"/>
    <lineage>
        <taxon>Bacteria</taxon>
        <taxon>Pseudomonadati</taxon>
        <taxon>Pseudomonadota</taxon>
        <taxon>Alphaproteobacteria</taxon>
        <taxon>Hyphomicrobiales</taxon>
        <taxon>Rhizobiaceae</taxon>
        <taxon>Ciceribacter</taxon>
    </lineage>
</organism>
<dbReference type="EMBL" id="JAMXLX010000010">
    <property type="protein sequence ID" value="MCO5959622.1"/>
    <property type="molecule type" value="Genomic_DNA"/>
</dbReference>
<feature type="transmembrane region" description="Helical" evidence="1">
    <location>
        <begin position="213"/>
        <end position="236"/>
    </location>
</feature>
<gene>
    <name evidence="2" type="ORF">NBH21_22870</name>
</gene>
<dbReference type="InterPro" id="IPR010775">
    <property type="entry name" value="DUF1365"/>
</dbReference>
<dbReference type="AlphaFoldDB" id="A0AAJ1C0K5"/>
<sequence>MNPVSAIFSGHVFHHRRRPKVHRLNYSVFSLLIDLEEAEALSRSLRLFGYNRSAVFSFHDIDHGRQEKDGLRRWVEEEVKKAGISIKDMGISILCYPRIFGYVFNPLTVYFCRAENGVLRAIVYEVCNTFHERHAYVIPVEPDANGAVRHECAKGMYVSPFVPMDCRYRFRIAPPDETVLVAIDEADRDGPLLFASFAGKRRPLTDRMLVKMLFTYPLMTLKIMGAIHWEALLLWFKGVPVHRHRKADSSLATTIVIAGSAMKGKKA</sequence>
<keyword evidence="1" id="KW-1133">Transmembrane helix</keyword>
<dbReference type="PANTHER" id="PTHR33973:SF4">
    <property type="entry name" value="OS07G0153300 PROTEIN"/>
    <property type="match status" value="1"/>
</dbReference>
<proteinExistence type="predicted"/>
<keyword evidence="1" id="KW-0472">Membrane</keyword>
<accession>A0AAJ1C0K5</accession>
<evidence type="ECO:0000313" key="3">
    <source>
        <dbReference type="Proteomes" id="UP001155380"/>
    </source>
</evidence>
<dbReference type="RefSeq" id="WP_250913109.1">
    <property type="nucleotide sequence ID" value="NZ_JAMXLX010000010.1"/>
</dbReference>
<reference evidence="2" key="1">
    <citation type="submission" date="2022-06" db="EMBL/GenBank/DDBJ databases">
        <authorList>
            <person name="Sun Q."/>
        </authorList>
    </citation>
    <scope>NUCLEOTIDE SEQUENCE</scope>
    <source>
        <strain evidence="2">S101</strain>
    </source>
</reference>
<dbReference type="PANTHER" id="PTHR33973">
    <property type="entry name" value="OS07G0153300 PROTEIN"/>
    <property type="match status" value="1"/>
</dbReference>
<keyword evidence="1" id="KW-0812">Transmembrane</keyword>
<evidence type="ECO:0000313" key="2">
    <source>
        <dbReference type="EMBL" id="MCO5959622.1"/>
    </source>
</evidence>